<dbReference type="InterPro" id="IPR008991">
    <property type="entry name" value="Translation_prot_SH3-like_sf"/>
</dbReference>
<dbReference type="PANTHER" id="PTHR13691:SF73">
    <property type="entry name" value="LARGE RIBOSOMAL SUBUNIT PROTEIN UL2M"/>
    <property type="match status" value="1"/>
</dbReference>
<feature type="non-terminal residue" evidence="6">
    <location>
        <position position="1"/>
    </location>
</feature>
<keyword evidence="2" id="KW-0689">Ribosomal protein</keyword>
<proteinExistence type="inferred from homology"/>
<dbReference type="SMART" id="SM01382">
    <property type="entry name" value="Ribosomal_L2_C"/>
    <property type="match status" value="1"/>
</dbReference>
<dbReference type="PANTHER" id="PTHR13691">
    <property type="entry name" value="RIBOSOMAL PROTEIN L2"/>
    <property type="match status" value="1"/>
</dbReference>
<organism evidence="6 7">
    <name type="scientific">Opisthocomus hoazin</name>
    <name type="common">Hoatzin</name>
    <name type="synonym">Phasianus hoazin</name>
    <dbReference type="NCBI Taxonomy" id="30419"/>
    <lineage>
        <taxon>Eukaryota</taxon>
        <taxon>Metazoa</taxon>
        <taxon>Chordata</taxon>
        <taxon>Craniata</taxon>
        <taxon>Vertebrata</taxon>
        <taxon>Euteleostomi</taxon>
        <taxon>Archelosauria</taxon>
        <taxon>Archosauria</taxon>
        <taxon>Dinosauria</taxon>
        <taxon>Saurischia</taxon>
        <taxon>Theropoda</taxon>
        <taxon>Coelurosauria</taxon>
        <taxon>Aves</taxon>
        <taxon>Neognathae</taxon>
        <taxon>Neoaves</taxon>
        <taxon>Opisthocomiformes</taxon>
        <taxon>Opisthocomidae</taxon>
        <taxon>Opisthocomus</taxon>
    </lineage>
</organism>
<dbReference type="SMART" id="SM01383">
    <property type="entry name" value="Ribosomal_L2"/>
    <property type="match status" value="1"/>
</dbReference>
<dbReference type="EMBL" id="KK734345">
    <property type="protein sequence ID" value="KFR06558.1"/>
    <property type="molecule type" value="Genomic_DNA"/>
</dbReference>
<dbReference type="SUPFAM" id="SSF50104">
    <property type="entry name" value="Translation proteins SH3-like domain"/>
    <property type="match status" value="1"/>
</dbReference>
<keyword evidence="3" id="KW-0687">Ribonucleoprotein</keyword>
<evidence type="ECO:0000259" key="4">
    <source>
        <dbReference type="SMART" id="SM01382"/>
    </source>
</evidence>
<feature type="domain" description="Large ribosomal subunit protein uL2 C-terminal" evidence="4">
    <location>
        <begin position="87"/>
        <end position="195"/>
    </location>
</feature>
<comment type="similarity">
    <text evidence="1">Belongs to the universal ribosomal protein uL2 family.</text>
</comment>
<dbReference type="Proteomes" id="UP000053605">
    <property type="component" value="Unassembled WGS sequence"/>
</dbReference>
<dbReference type="Pfam" id="PF03947">
    <property type="entry name" value="Ribosomal_L2_C"/>
    <property type="match status" value="1"/>
</dbReference>
<dbReference type="Gene3D" id="2.40.50.140">
    <property type="entry name" value="Nucleic acid-binding proteins"/>
    <property type="match status" value="1"/>
</dbReference>
<accession>A0A091VVN7</accession>
<evidence type="ECO:0000256" key="3">
    <source>
        <dbReference type="ARBA" id="ARBA00023274"/>
    </source>
</evidence>
<keyword evidence="7" id="KW-1185">Reference proteome</keyword>
<reference evidence="6 7" key="1">
    <citation type="submission" date="2014-04" db="EMBL/GenBank/DDBJ databases">
        <title>Genome evolution of avian class.</title>
        <authorList>
            <person name="Zhang G."/>
            <person name="Li C."/>
        </authorList>
    </citation>
    <scope>NUCLEOTIDE SEQUENCE [LARGE SCALE GENOMIC DNA]</scope>
    <source>
        <strain evidence="6">BGI_N306</strain>
    </source>
</reference>
<dbReference type="InterPro" id="IPR022669">
    <property type="entry name" value="Ribosomal_uL2_C"/>
</dbReference>
<evidence type="ECO:0000313" key="7">
    <source>
        <dbReference type="Proteomes" id="UP000053605"/>
    </source>
</evidence>
<dbReference type="InterPro" id="IPR002171">
    <property type="entry name" value="Ribosomal_uL2"/>
</dbReference>
<dbReference type="InterPro" id="IPR014722">
    <property type="entry name" value="Rib_uL2_dom2"/>
</dbReference>
<feature type="domain" description="Large ribosomal subunit protein uL2 RNA-binding" evidence="5">
    <location>
        <begin position="2"/>
        <end position="76"/>
    </location>
</feature>
<dbReference type="InterPro" id="IPR012340">
    <property type="entry name" value="NA-bd_OB-fold"/>
</dbReference>
<dbReference type="InterPro" id="IPR022666">
    <property type="entry name" value="Ribosomal_uL2_RNA-bd_dom"/>
</dbReference>
<evidence type="ECO:0000256" key="1">
    <source>
        <dbReference type="ARBA" id="ARBA00005636"/>
    </source>
</evidence>
<dbReference type="GO" id="GO:0032543">
    <property type="term" value="P:mitochondrial translation"/>
    <property type="evidence" value="ECO:0007669"/>
    <property type="project" value="TreeGrafter"/>
</dbReference>
<dbReference type="GO" id="GO:0003735">
    <property type="term" value="F:structural constituent of ribosome"/>
    <property type="evidence" value="ECO:0007669"/>
    <property type="project" value="InterPro"/>
</dbReference>
<gene>
    <name evidence="6" type="ORF">N306_12207</name>
</gene>
<dbReference type="Gene3D" id="2.30.30.30">
    <property type="match status" value="1"/>
</dbReference>
<evidence type="ECO:0000256" key="2">
    <source>
        <dbReference type="ARBA" id="ARBA00022980"/>
    </source>
</evidence>
<dbReference type="STRING" id="30419.A0A091VVN7"/>
<evidence type="ECO:0000313" key="6">
    <source>
        <dbReference type="EMBL" id="KFR06558.1"/>
    </source>
</evidence>
<protein>
    <submittedName>
        <fullName evidence="6">Uncharacterized protein</fullName>
    </submittedName>
</protein>
<sequence>LNMRGIGGGHKTWYRKFDFQWLLYEEGALSQPFTEKAINVRYSPCGLADIALVARDNRECWIIAMENMQLGDIIKTSTHMGTMAVSANEGDTYPLGGLLVSKMIHNLESHPGKAALYIQVAGTCGVLLRKVNRMAIVQLPSKWHMQVLETCMATVGHVSNVDHNKRLIRKTGWNRWLGKHPHTGLWYCKGVWARHKIKPFLPMKNSVNLMKVAAQE</sequence>
<dbReference type="SUPFAM" id="SSF50249">
    <property type="entry name" value="Nucleic acid-binding proteins"/>
    <property type="match status" value="1"/>
</dbReference>
<dbReference type="GO" id="GO:0005762">
    <property type="term" value="C:mitochondrial large ribosomal subunit"/>
    <property type="evidence" value="ECO:0007669"/>
    <property type="project" value="TreeGrafter"/>
</dbReference>
<dbReference type="AlphaFoldDB" id="A0A091VVN7"/>
<name>A0A091VVN7_OPIHO</name>
<feature type="non-terminal residue" evidence="6">
    <location>
        <position position="216"/>
    </location>
</feature>
<evidence type="ECO:0000259" key="5">
    <source>
        <dbReference type="SMART" id="SM01383"/>
    </source>
</evidence>
<dbReference type="GO" id="GO:0003723">
    <property type="term" value="F:RNA binding"/>
    <property type="evidence" value="ECO:0007669"/>
    <property type="project" value="TreeGrafter"/>
</dbReference>
<dbReference type="PhylomeDB" id="A0A091VVN7"/>